<name>A0ABQ6RD86_9GAMM</name>
<dbReference type="PANTHER" id="PTHR42933">
    <property type="entry name" value="SLR6095 PROTEIN"/>
    <property type="match status" value="1"/>
</dbReference>
<evidence type="ECO:0000259" key="10">
    <source>
        <dbReference type="Pfam" id="PF04326"/>
    </source>
</evidence>
<evidence type="ECO:0000313" key="12">
    <source>
        <dbReference type="EMBL" id="KAA1150491.1"/>
    </source>
</evidence>
<gene>
    <name evidence="12" type="ORF">EU509_20520</name>
</gene>
<comment type="caution">
    <text evidence="12">The sequence shown here is derived from an EMBL/GenBank/DDBJ whole genome shotgun (WGS) entry which is preliminary data.</text>
</comment>
<comment type="similarity">
    <text evidence="1">Belongs to the N(4)/N(6)-methyltransferase family.</text>
</comment>
<feature type="domain" description="DNA methylase adenine-specific" evidence="9">
    <location>
        <begin position="159"/>
        <end position="472"/>
    </location>
</feature>
<dbReference type="PANTHER" id="PTHR42933:SF3">
    <property type="entry name" value="TYPE I RESTRICTION ENZYME MJAVIII METHYLASE SUBUNIT"/>
    <property type="match status" value="1"/>
</dbReference>
<protein>
    <recommendedName>
        <fullName evidence="2">site-specific DNA-methyltransferase (adenine-specific)</fullName>
        <ecNumber evidence="2">2.1.1.72</ecNumber>
    </recommendedName>
</protein>
<dbReference type="Gene3D" id="3.30.950.30">
    <property type="entry name" value="Schlafen, AAA domain"/>
    <property type="match status" value="1"/>
</dbReference>
<dbReference type="Proteomes" id="UP000322915">
    <property type="component" value="Unassembled WGS sequence"/>
</dbReference>
<comment type="catalytic activity">
    <reaction evidence="8">
        <text>a 2'-deoxyadenosine in DNA + S-adenosyl-L-methionine = an N(6)-methyl-2'-deoxyadenosine in DNA + S-adenosyl-L-homocysteine + H(+)</text>
        <dbReference type="Rhea" id="RHEA:15197"/>
        <dbReference type="Rhea" id="RHEA-COMP:12418"/>
        <dbReference type="Rhea" id="RHEA-COMP:12419"/>
        <dbReference type="ChEBI" id="CHEBI:15378"/>
        <dbReference type="ChEBI" id="CHEBI:57856"/>
        <dbReference type="ChEBI" id="CHEBI:59789"/>
        <dbReference type="ChEBI" id="CHEBI:90615"/>
        <dbReference type="ChEBI" id="CHEBI:90616"/>
        <dbReference type="EC" id="2.1.1.72"/>
    </reaction>
</comment>
<keyword evidence="3" id="KW-0489">Methyltransferase</keyword>
<dbReference type="InterPro" id="IPR007421">
    <property type="entry name" value="Schlafen_AlbA_2_dom"/>
</dbReference>
<dbReference type="InterPro" id="IPR038333">
    <property type="entry name" value="T1MK-like_N_sf"/>
</dbReference>
<reference evidence="12 13" key="1">
    <citation type="submission" date="2019-01" db="EMBL/GenBank/DDBJ databases">
        <title>Genome sequences of marine Pseudoalteromonas species.</title>
        <authorList>
            <person name="Boraston A.B."/>
            <person name="Hehemann J.-H."/>
            <person name="Vickers C.J."/>
            <person name="Salama-Alber O."/>
            <person name="Abe K."/>
            <person name="Hettle A.J."/>
        </authorList>
    </citation>
    <scope>NUCLEOTIDE SEQUENCE [LARGE SCALE GENOMIC DNA]</scope>
    <source>
        <strain evidence="12 13">PS47</strain>
    </source>
</reference>
<dbReference type="InterPro" id="IPR003356">
    <property type="entry name" value="DNA_methylase_A-5"/>
</dbReference>
<dbReference type="InterPro" id="IPR022749">
    <property type="entry name" value="D12N6_MeTrfase_N"/>
</dbReference>
<dbReference type="RefSeq" id="WP_149606963.1">
    <property type="nucleotide sequence ID" value="NZ_SEUJ01000078.1"/>
</dbReference>
<dbReference type="Gene3D" id="3.90.220.20">
    <property type="entry name" value="DNA methylase specificity domains"/>
    <property type="match status" value="1"/>
</dbReference>
<keyword evidence="4" id="KW-0808">Transferase</keyword>
<dbReference type="InterPro" id="IPR044946">
    <property type="entry name" value="Restrct_endonuc_typeI_TRD_sf"/>
</dbReference>
<dbReference type="InterPro" id="IPR038461">
    <property type="entry name" value="Schlafen_AlbA_2_dom_sf"/>
</dbReference>
<feature type="domain" description="N6 adenine-specific DNA methyltransferase N-terminal" evidence="11">
    <location>
        <begin position="8"/>
        <end position="147"/>
    </location>
</feature>
<dbReference type="InterPro" id="IPR051537">
    <property type="entry name" value="DNA_Adenine_Mtase"/>
</dbReference>
<evidence type="ECO:0000256" key="5">
    <source>
        <dbReference type="ARBA" id="ARBA00022691"/>
    </source>
</evidence>
<feature type="domain" description="Schlafen AlbA-2" evidence="10">
    <location>
        <begin position="684"/>
        <end position="816"/>
    </location>
</feature>
<keyword evidence="7" id="KW-0238">DNA-binding</keyword>
<evidence type="ECO:0000259" key="11">
    <source>
        <dbReference type="Pfam" id="PF12161"/>
    </source>
</evidence>
<dbReference type="Pfam" id="PF04326">
    <property type="entry name" value="SLFN_AlbA_2"/>
    <property type="match status" value="1"/>
</dbReference>
<accession>A0ABQ6RD86</accession>
<keyword evidence="5" id="KW-0949">S-adenosyl-L-methionine</keyword>
<dbReference type="Pfam" id="PF02384">
    <property type="entry name" value="N6_Mtase"/>
    <property type="match status" value="1"/>
</dbReference>
<sequence length="833" mass="94555">MKITQPELENHLFKATDLIRGRNDAYDVKEYIFGMLFLKRCNDTFEERRAEVINEQLLKGKEKGEAVKLAEDKMWYKSSFYVPATSRWSYLISQAHQNIGNHLNEALGGLEQGNSSLQDVLEYIDFNRRTGRKPLTDALLREFINHFDQLNFADKNLENSDVLGEAFESLLGYFAESAGKKAGEFYTPRAIVKLLVKLANPENNTSIYDPFCGSASMLVEAKKHIASKTAGNVNLDLYGQEVAGVTWSIAKMNLLFSGVPLSHLTNDDTLESPAHINSDGKLAQFDTVLSIPPFSCNFGTREQSLKDDFKYPERFKYGSVPLGSKKADLMFLQHMLATCKANGKVVSVVPFGALFRSSDEKQIRSGMVEDDLLEAVIALPSGLFYGTGIPAAILVLNKNKPEERKQQTLFVDASHDYTEVRYANRLRPEDIQKMTSAYLSYATEGSYSKLVHTEEIRDNAYDLSVRGYVDNSPVLRRINELNAHYQAFKEYAFSSNRKNCAVKSINSPSDSPRSNTVVISKMARGIKQCIEHDEIGTRNKSNFFEIQFDENIVSSAYVKLFFESELGKLTLSHLPRGTTMPMLNRQDLESLTIFIPSKNEQNRIIDLARKLDVAREQLTTYKSDLLTKPALYQEVESRTDDFVYELSTLDEVSRVKQLIKINETQRIEFKQTFFVNVDDLGEKFKKGDKDHKKKCKAEQYKIAKNIATFLNTDGGTLLIGVTDDSQVSGIELEMQHIKEVKAEAYLKRLSQDIANLIGELNNKWIKYSSVEITNKTIIVIDCEQATKPVLIPTKTKDDTIQSEPTEFWRRTSTRSIQLTGYKLLDYIDSHFKK</sequence>
<evidence type="ECO:0000313" key="13">
    <source>
        <dbReference type="Proteomes" id="UP000322915"/>
    </source>
</evidence>
<dbReference type="Pfam" id="PF12161">
    <property type="entry name" value="HsdM_N"/>
    <property type="match status" value="1"/>
</dbReference>
<organism evidence="12 13">
    <name type="scientific">Pseudoalteromonas fuliginea</name>
    <dbReference type="NCBI Taxonomy" id="1872678"/>
    <lineage>
        <taxon>Bacteria</taxon>
        <taxon>Pseudomonadati</taxon>
        <taxon>Pseudomonadota</taxon>
        <taxon>Gammaproteobacteria</taxon>
        <taxon>Alteromonadales</taxon>
        <taxon>Pseudoalteromonadaceae</taxon>
        <taxon>Pseudoalteromonas</taxon>
    </lineage>
</organism>
<keyword evidence="6" id="KW-0680">Restriction system</keyword>
<evidence type="ECO:0000256" key="8">
    <source>
        <dbReference type="ARBA" id="ARBA00047942"/>
    </source>
</evidence>
<proteinExistence type="inferred from homology"/>
<dbReference type="EC" id="2.1.1.72" evidence="2"/>
<dbReference type="EMBL" id="SEUJ01000078">
    <property type="protein sequence ID" value="KAA1150491.1"/>
    <property type="molecule type" value="Genomic_DNA"/>
</dbReference>
<evidence type="ECO:0000259" key="9">
    <source>
        <dbReference type="Pfam" id="PF02384"/>
    </source>
</evidence>
<dbReference type="SUPFAM" id="SSF53335">
    <property type="entry name" value="S-adenosyl-L-methionine-dependent methyltransferases"/>
    <property type="match status" value="1"/>
</dbReference>
<evidence type="ECO:0000256" key="4">
    <source>
        <dbReference type="ARBA" id="ARBA00022679"/>
    </source>
</evidence>
<evidence type="ECO:0000256" key="3">
    <source>
        <dbReference type="ARBA" id="ARBA00022603"/>
    </source>
</evidence>
<dbReference type="Gene3D" id="1.20.1260.30">
    <property type="match status" value="1"/>
</dbReference>
<evidence type="ECO:0000256" key="6">
    <source>
        <dbReference type="ARBA" id="ARBA00022747"/>
    </source>
</evidence>
<dbReference type="PRINTS" id="PR00507">
    <property type="entry name" value="N12N6MTFRASE"/>
</dbReference>
<dbReference type="SUPFAM" id="SSF116734">
    <property type="entry name" value="DNA methylase specificity domain"/>
    <property type="match status" value="1"/>
</dbReference>
<evidence type="ECO:0000256" key="7">
    <source>
        <dbReference type="ARBA" id="ARBA00023125"/>
    </source>
</evidence>
<evidence type="ECO:0000256" key="1">
    <source>
        <dbReference type="ARBA" id="ARBA00006594"/>
    </source>
</evidence>
<keyword evidence="13" id="KW-1185">Reference proteome</keyword>
<dbReference type="Gene3D" id="3.40.50.150">
    <property type="entry name" value="Vaccinia Virus protein VP39"/>
    <property type="match status" value="1"/>
</dbReference>
<evidence type="ECO:0000256" key="2">
    <source>
        <dbReference type="ARBA" id="ARBA00011900"/>
    </source>
</evidence>
<dbReference type="InterPro" id="IPR029063">
    <property type="entry name" value="SAM-dependent_MTases_sf"/>
</dbReference>